<accession>A0A2V3ZY78</accession>
<keyword evidence="1" id="KW-0732">Signal</keyword>
<comment type="caution">
    <text evidence="3">The sequence shown here is derived from an EMBL/GenBank/DDBJ whole genome shotgun (WGS) entry which is preliminary data.</text>
</comment>
<evidence type="ECO:0000256" key="1">
    <source>
        <dbReference type="SAM" id="SignalP"/>
    </source>
</evidence>
<evidence type="ECO:0000313" key="3">
    <source>
        <dbReference type="EMBL" id="PXY01201.1"/>
    </source>
</evidence>
<dbReference type="OrthoDB" id="9767561at2"/>
<dbReference type="Proteomes" id="UP000248079">
    <property type="component" value="Unassembled WGS sequence"/>
</dbReference>
<feature type="domain" description="Amine oxidase" evidence="2">
    <location>
        <begin position="43"/>
        <end position="472"/>
    </location>
</feature>
<feature type="signal peptide" evidence="1">
    <location>
        <begin position="1"/>
        <end position="19"/>
    </location>
</feature>
<sequence>MKKYSYLLVLLLTVQLALGCNSDGHDMNSGNYDYDVVIVGGGFSGLTAAYYLKNKNVLVLEKEKVPGGRCISGHWNGFHYPKGTEYIGKPDGVLKKVLNKLGIKAKQIPAPTDGIAYKGQFYFGNELLDFLSMEEKQQHYKLMLHLQRLNDDDIEDVIFDDQEYLMDYEKLDQISVKDWMSKQGYSELLQKFVDIENRGLFGTDNANYSMFFNIPEMAFDLPTVESINESEVYSFEEGMYSVVQVLAKKLGNSVVNGAYVQQVDVNEDSTVKVQYVKDGVSHEVRARSVIMATPAPVTANLLGDDFAEELKETLQKIQYSQYATINFFTKKRMLKETWSVSCIDEGQVVTLYDATRPQVSNDYTGKSILSVYMAPESAYDHNFNKQSDAVLLANAYQTLVKHYPNFKQEVIDYDINRFEYAFPIFSPLYAPKLDLLLKHPDTKGPVFLAGDYMVYATVDGALTSAINAAKNVKKYLKQ</sequence>
<protein>
    <recommendedName>
        <fullName evidence="2">Amine oxidase domain-containing protein</fullName>
    </recommendedName>
</protein>
<dbReference type="EMBL" id="QFLI01000004">
    <property type="protein sequence ID" value="PXY01201.1"/>
    <property type="molecule type" value="Genomic_DNA"/>
</dbReference>
<proteinExistence type="predicted"/>
<dbReference type="SUPFAM" id="SSF51905">
    <property type="entry name" value="FAD/NAD(P)-binding domain"/>
    <property type="match status" value="1"/>
</dbReference>
<dbReference type="Pfam" id="PF01593">
    <property type="entry name" value="Amino_oxidase"/>
    <property type="match status" value="1"/>
</dbReference>
<dbReference type="PANTHER" id="PTHR42923">
    <property type="entry name" value="PROTOPORPHYRINOGEN OXIDASE"/>
    <property type="match status" value="1"/>
</dbReference>
<keyword evidence="4" id="KW-1185">Reference proteome</keyword>
<organism evidence="3 4">
    <name type="scientific">Marinifilum breve</name>
    <dbReference type="NCBI Taxonomy" id="2184082"/>
    <lineage>
        <taxon>Bacteria</taxon>
        <taxon>Pseudomonadati</taxon>
        <taxon>Bacteroidota</taxon>
        <taxon>Bacteroidia</taxon>
        <taxon>Marinilabiliales</taxon>
        <taxon>Marinifilaceae</taxon>
    </lineage>
</organism>
<gene>
    <name evidence="3" type="ORF">DF185_11185</name>
</gene>
<dbReference type="Gene3D" id="3.50.50.60">
    <property type="entry name" value="FAD/NAD(P)-binding domain"/>
    <property type="match status" value="1"/>
</dbReference>
<dbReference type="InterPro" id="IPR002937">
    <property type="entry name" value="Amino_oxidase"/>
</dbReference>
<dbReference type="GO" id="GO:0016491">
    <property type="term" value="F:oxidoreductase activity"/>
    <property type="evidence" value="ECO:0007669"/>
    <property type="project" value="InterPro"/>
</dbReference>
<feature type="chain" id="PRO_5015963117" description="Amine oxidase domain-containing protein" evidence="1">
    <location>
        <begin position="20"/>
        <end position="478"/>
    </location>
</feature>
<name>A0A2V3ZY78_9BACT</name>
<dbReference type="RefSeq" id="WP_110360832.1">
    <property type="nucleotide sequence ID" value="NZ_QFLI01000004.1"/>
</dbReference>
<dbReference type="PROSITE" id="PS51257">
    <property type="entry name" value="PROKAR_LIPOPROTEIN"/>
    <property type="match status" value="1"/>
</dbReference>
<evidence type="ECO:0000313" key="4">
    <source>
        <dbReference type="Proteomes" id="UP000248079"/>
    </source>
</evidence>
<dbReference type="AlphaFoldDB" id="A0A2V3ZY78"/>
<evidence type="ECO:0000259" key="2">
    <source>
        <dbReference type="Pfam" id="PF01593"/>
    </source>
</evidence>
<dbReference type="InterPro" id="IPR050464">
    <property type="entry name" value="Zeta_carotene_desat/Oxidored"/>
</dbReference>
<reference evidence="3 4" key="1">
    <citation type="submission" date="2018-05" db="EMBL/GenBank/DDBJ databases">
        <title>Marinifilum breve JC075T sp. nov., a marine bacterium isolated from Yongle Blue Hole in the South China Sea.</title>
        <authorList>
            <person name="Fu T."/>
        </authorList>
    </citation>
    <scope>NUCLEOTIDE SEQUENCE [LARGE SCALE GENOMIC DNA]</scope>
    <source>
        <strain evidence="3 4">JC075</strain>
    </source>
</reference>
<dbReference type="InterPro" id="IPR036188">
    <property type="entry name" value="FAD/NAD-bd_sf"/>
</dbReference>